<dbReference type="PANTHER" id="PTHR32341">
    <property type="entry name" value="INTERFERON-INDUCIBLE GTPASE"/>
    <property type="match status" value="1"/>
</dbReference>
<dbReference type="AlphaFoldDB" id="A0A6I9YZV0"/>
<keyword evidence="3" id="KW-0378">Hydrolase</keyword>
<dbReference type="GO" id="GO:0016020">
    <property type="term" value="C:membrane"/>
    <property type="evidence" value="ECO:0007669"/>
    <property type="project" value="InterPro"/>
</dbReference>
<dbReference type="FunFam" id="3.40.50.300:FF:000541">
    <property type="entry name" value="Immunity related GTPase M"/>
    <property type="match status" value="1"/>
</dbReference>
<dbReference type="OrthoDB" id="422720at2759"/>
<keyword evidence="6" id="KW-1185">Reference proteome</keyword>
<evidence type="ECO:0000313" key="6">
    <source>
        <dbReference type="Proteomes" id="UP000504617"/>
    </source>
</evidence>
<dbReference type="KEGG" id="tsr:106554916"/>
<evidence type="ECO:0000256" key="4">
    <source>
        <dbReference type="ARBA" id="ARBA00023134"/>
    </source>
</evidence>
<sequence length="414" mass="46014">MAPKAEEDKIALTEKQIQDLKAAFTTGSFDQLTKPLQDAFSSLENISLNVAVVGESGEDRANFINIFRDLCEEDEGAAAPTAKGEARKTPVAYPHPKYPKVILWDLPDIGDPGFSAKRYTEKMDVASYDFFLILASQHFRSFHVNLARYIKKAGKGFYFVRSKVEADLESVRQSNPASFNEMVTLQKIREDCLQDLQAEKVRSPKIFLISSILLSKYDFYLLEEALEKSLDLPKSHSFLLATPNSSHRILEKKKDMMLEHLWLVAVVACGIQTDAIPDISVVCNVDLLVRTLRGYCISFGLEEESLRRTAEHVVQPIEQLRALVRSPLAAAVSKGLVVDLLIQAASRAPNLPKQLVPMASVGLSFAVVYSMLKAFVEDVATDAHRLLVKVFMSHKGTSEPETSVSKALENQGHS</sequence>
<dbReference type="InterPro" id="IPR007743">
    <property type="entry name" value="Immunity-related_GTPase-like"/>
</dbReference>
<dbReference type="Pfam" id="PF05049">
    <property type="entry name" value="IIGP"/>
    <property type="match status" value="1"/>
</dbReference>
<dbReference type="PROSITE" id="PS51716">
    <property type="entry name" value="G_IRG"/>
    <property type="match status" value="1"/>
</dbReference>
<name>A0A6I9YZV0_9SAUR</name>
<accession>A0A6I9YZV0</accession>
<dbReference type="GeneID" id="106554916"/>
<proteinExistence type="inferred from homology"/>
<dbReference type="InterPro" id="IPR027417">
    <property type="entry name" value="P-loop_NTPase"/>
</dbReference>
<gene>
    <name evidence="7" type="primary">LOC106554916</name>
</gene>
<dbReference type="GO" id="GO:0003924">
    <property type="term" value="F:GTPase activity"/>
    <property type="evidence" value="ECO:0007669"/>
    <property type="project" value="TreeGrafter"/>
</dbReference>
<dbReference type="InterPro" id="IPR051515">
    <property type="entry name" value="IRG"/>
</dbReference>
<dbReference type="GO" id="GO:0005525">
    <property type="term" value="F:GTP binding"/>
    <property type="evidence" value="ECO:0007669"/>
    <property type="project" value="UniProtKB-KW"/>
</dbReference>
<feature type="domain" description="IRG-type G" evidence="5">
    <location>
        <begin position="46"/>
        <end position="229"/>
    </location>
</feature>
<evidence type="ECO:0000256" key="2">
    <source>
        <dbReference type="ARBA" id="ARBA00022741"/>
    </source>
</evidence>
<comment type="similarity">
    <text evidence="1">Belongs to the TRAFAC class dynamin-like GTPase superfamily. IRG family.</text>
</comment>
<dbReference type="PANTHER" id="PTHR32341:SF17">
    <property type="entry name" value="IRG-TYPE G DOMAIN-CONTAINING PROTEIN"/>
    <property type="match status" value="1"/>
</dbReference>
<evidence type="ECO:0000256" key="3">
    <source>
        <dbReference type="ARBA" id="ARBA00022801"/>
    </source>
</evidence>
<dbReference type="InterPro" id="IPR030385">
    <property type="entry name" value="G_IRG_dom"/>
</dbReference>
<dbReference type="SUPFAM" id="SSF52540">
    <property type="entry name" value="P-loop containing nucleoside triphosphate hydrolases"/>
    <property type="match status" value="1"/>
</dbReference>
<reference evidence="7" key="1">
    <citation type="submission" date="2025-08" db="UniProtKB">
        <authorList>
            <consortium name="RefSeq"/>
        </authorList>
    </citation>
    <scope>IDENTIFICATION</scope>
    <source>
        <tissue evidence="7">Skeletal muscle</tissue>
    </source>
</reference>
<dbReference type="RefSeq" id="XP_013929140.1">
    <property type="nucleotide sequence ID" value="XM_014073665.1"/>
</dbReference>
<evidence type="ECO:0000259" key="5">
    <source>
        <dbReference type="PROSITE" id="PS51716"/>
    </source>
</evidence>
<keyword evidence="4" id="KW-0342">GTP-binding</keyword>
<evidence type="ECO:0000313" key="7">
    <source>
        <dbReference type="RefSeq" id="XP_013929140.1"/>
    </source>
</evidence>
<dbReference type="Proteomes" id="UP000504617">
    <property type="component" value="Unplaced"/>
</dbReference>
<organism evidence="6 7">
    <name type="scientific">Thamnophis sirtalis</name>
    <dbReference type="NCBI Taxonomy" id="35019"/>
    <lineage>
        <taxon>Eukaryota</taxon>
        <taxon>Metazoa</taxon>
        <taxon>Chordata</taxon>
        <taxon>Craniata</taxon>
        <taxon>Vertebrata</taxon>
        <taxon>Euteleostomi</taxon>
        <taxon>Lepidosauria</taxon>
        <taxon>Squamata</taxon>
        <taxon>Bifurcata</taxon>
        <taxon>Unidentata</taxon>
        <taxon>Episquamata</taxon>
        <taxon>Toxicofera</taxon>
        <taxon>Serpentes</taxon>
        <taxon>Colubroidea</taxon>
        <taxon>Colubridae</taxon>
        <taxon>Natricinae</taxon>
        <taxon>Thamnophis</taxon>
    </lineage>
</organism>
<protein>
    <submittedName>
        <fullName evidence="7">Interferon-inducible GTPase 5-like</fullName>
    </submittedName>
</protein>
<dbReference type="Gene3D" id="3.40.50.300">
    <property type="entry name" value="P-loop containing nucleotide triphosphate hydrolases"/>
    <property type="match status" value="1"/>
</dbReference>
<evidence type="ECO:0000256" key="1">
    <source>
        <dbReference type="ARBA" id="ARBA00005429"/>
    </source>
</evidence>
<keyword evidence="2" id="KW-0547">Nucleotide-binding</keyword>